<dbReference type="InterPro" id="IPR023214">
    <property type="entry name" value="HAD_sf"/>
</dbReference>
<dbReference type="InterPro" id="IPR006379">
    <property type="entry name" value="HAD-SF_hydro_IIB"/>
</dbReference>
<dbReference type="GO" id="GO:0005829">
    <property type="term" value="C:cytosol"/>
    <property type="evidence" value="ECO:0007669"/>
    <property type="project" value="TreeGrafter"/>
</dbReference>
<reference evidence="1 2" key="2">
    <citation type="submission" date="2020-01" db="EMBL/GenBank/DDBJ databases">
        <title>Clostridiaceae sp. nov. isolated from the gut of human by culturomics.</title>
        <authorList>
            <person name="Chang Y."/>
        </authorList>
    </citation>
    <scope>NUCLEOTIDE SEQUENCE [LARGE SCALE GENOMIC DNA]</scope>
    <source>
        <strain evidence="1 2">DONG20-135</strain>
    </source>
</reference>
<protein>
    <submittedName>
        <fullName evidence="1">Cof-type HAD-IIB family hydrolase</fullName>
    </submittedName>
</protein>
<comment type="caution">
    <text evidence="1">The sequence shown here is derived from an EMBL/GenBank/DDBJ whole genome shotgun (WGS) entry which is preliminary data.</text>
</comment>
<keyword evidence="2" id="KW-1185">Reference proteome</keyword>
<dbReference type="GO" id="GO:0016791">
    <property type="term" value="F:phosphatase activity"/>
    <property type="evidence" value="ECO:0007669"/>
    <property type="project" value="UniProtKB-ARBA"/>
</dbReference>
<dbReference type="RefSeq" id="WP_160624499.1">
    <property type="nucleotide sequence ID" value="NZ_WUUQ01000001.1"/>
</dbReference>
<accession>A0A6N8U6D2</accession>
<dbReference type="Gene3D" id="3.30.1240.10">
    <property type="match status" value="1"/>
</dbReference>
<dbReference type="SFLD" id="SFLDG01140">
    <property type="entry name" value="C2.B:_Phosphomannomutase_and_P"/>
    <property type="match status" value="1"/>
</dbReference>
<dbReference type="InterPro" id="IPR000150">
    <property type="entry name" value="Cof"/>
</dbReference>
<dbReference type="GO" id="GO:0000287">
    <property type="term" value="F:magnesium ion binding"/>
    <property type="evidence" value="ECO:0007669"/>
    <property type="project" value="TreeGrafter"/>
</dbReference>
<dbReference type="Pfam" id="PF08282">
    <property type="entry name" value="Hydrolase_3"/>
    <property type="match status" value="1"/>
</dbReference>
<proteinExistence type="predicted"/>
<dbReference type="AlphaFoldDB" id="A0A6N8U6D2"/>
<dbReference type="Gene3D" id="3.40.50.1000">
    <property type="entry name" value="HAD superfamily/HAD-like"/>
    <property type="match status" value="1"/>
</dbReference>
<gene>
    <name evidence="1" type="ORF">GSF08_03880</name>
</gene>
<dbReference type="SUPFAM" id="SSF56784">
    <property type="entry name" value="HAD-like"/>
    <property type="match status" value="1"/>
</dbReference>
<reference evidence="1 2" key="1">
    <citation type="submission" date="2019-12" db="EMBL/GenBank/DDBJ databases">
        <authorList>
            <person name="Yang R."/>
        </authorList>
    </citation>
    <scope>NUCLEOTIDE SEQUENCE [LARGE SCALE GENOMIC DNA]</scope>
    <source>
        <strain evidence="1 2">DONG20-135</strain>
    </source>
</reference>
<dbReference type="EMBL" id="WUUQ01000001">
    <property type="protein sequence ID" value="MXQ73075.1"/>
    <property type="molecule type" value="Genomic_DNA"/>
</dbReference>
<evidence type="ECO:0000313" key="2">
    <source>
        <dbReference type="Proteomes" id="UP000434036"/>
    </source>
</evidence>
<keyword evidence="1" id="KW-0378">Hydrolase</keyword>
<dbReference type="Proteomes" id="UP000434036">
    <property type="component" value="Unassembled WGS sequence"/>
</dbReference>
<dbReference type="InterPro" id="IPR036412">
    <property type="entry name" value="HAD-like_sf"/>
</dbReference>
<dbReference type="NCBIfam" id="TIGR00099">
    <property type="entry name" value="Cof-subfamily"/>
    <property type="match status" value="1"/>
</dbReference>
<sequence length="277" mass="31541">MNKTLYVTDLDGTLLNTDICISETSLKIINDLIASGMHFTFATARSLVSARKVTKGLLANIPVIVYNGAFIMNHEDGEILYSRKFTSDERGDIVSLLRKHHMHPLVYSFIEQQEKLSWNQNHENEGIKHYINQRLDDPRLRPLSDDRNLYDGDMFYLTCIGEPKELEIVYQIMQGDERFRCTLQQELYRTEYWLEIMPRKATKAEAIQHLKTMGSCDRIVAFGDAINDLPMFEIADEAYAVANAVPALKAAATAVIADNDQDGVAKKLWELYQGTAN</sequence>
<organism evidence="1 2">
    <name type="scientific">Copranaerobaculum intestinale</name>
    <dbReference type="NCBI Taxonomy" id="2692629"/>
    <lineage>
        <taxon>Bacteria</taxon>
        <taxon>Bacillati</taxon>
        <taxon>Bacillota</taxon>
        <taxon>Erysipelotrichia</taxon>
        <taxon>Erysipelotrichales</taxon>
        <taxon>Erysipelotrichaceae</taxon>
        <taxon>Copranaerobaculum</taxon>
    </lineage>
</organism>
<evidence type="ECO:0000313" key="1">
    <source>
        <dbReference type="EMBL" id="MXQ73075.1"/>
    </source>
</evidence>
<dbReference type="SFLD" id="SFLDS00003">
    <property type="entry name" value="Haloacid_Dehalogenase"/>
    <property type="match status" value="1"/>
</dbReference>
<dbReference type="PANTHER" id="PTHR10000">
    <property type="entry name" value="PHOSPHOSERINE PHOSPHATASE"/>
    <property type="match status" value="1"/>
</dbReference>
<dbReference type="PANTHER" id="PTHR10000:SF8">
    <property type="entry name" value="HAD SUPERFAMILY HYDROLASE-LIKE, TYPE 3"/>
    <property type="match status" value="1"/>
</dbReference>
<name>A0A6N8U6D2_9FIRM</name>
<dbReference type="NCBIfam" id="TIGR01484">
    <property type="entry name" value="HAD-SF-IIB"/>
    <property type="match status" value="1"/>
</dbReference>